<evidence type="ECO:0000256" key="3">
    <source>
        <dbReference type="ARBA" id="ARBA00022989"/>
    </source>
</evidence>
<dbReference type="PANTHER" id="PTHR23252">
    <property type="entry name" value="INTIMAL THICKNESS RECEPTOR-RELATED"/>
    <property type="match status" value="1"/>
</dbReference>
<reference evidence="12" key="1">
    <citation type="submission" date="2025-08" db="UniProtKB">
        <authorList>
            <consortium name="RefSeq"/>
        </authorList>
    </citation>
    <scope>IDENTIFICATION</scope>
</reference>
<accession>A0A1W4WRT5</accession>
<dbReference type="PANTHER" id="PTHR23252:SF24">
    <property type="entry name" value="TRANSMEMBRANE PROTEIN 145"/>
    <property type="match status" value="1"/>
</dbReference>
<dbReference type="InterPro" id="IPR019336">
    <property type="entry name" value="GPR180/TMEM145_TM"/>
</dbReference>
<dbReference type="GeneID" id="108737935"/>
<dbReference type="InParanoid" id="A0A1W4WRT5"/>
<keyword evidence="11" id="KW-1185">Reference proteome</keyword>
<evidence type="ECO:0000313" key="11">
    <source>
        <dbReference type="Proteomes" id="UP000192223"/>
    </source>
</evidence>
<dbReference type="Pfam" id="PF21892">
    <property type="entry name" value="TMEM145_N"/>
    <property type="match status" value="2"/>
</dbReference>
<comment type="subcellular location">
    <subcellularLocation>
        <location evidence="1">Membrane</location>
        <topology evidence="1">Multi-pass membrane protein</topology>
    </subcellularLocation>
</comment>
<feature type="non-terminal residue" evidence="12">
    <location>
        <position position="562"/>
    </location>
</feature>
<feature type="transmembrane region" description="Helical" evidence="7">
    <location>
        <begin position="319"/>
        <end position="344"/>
    </location>
</feature>
<feature type="transmembrane region" description="Helical" evidence="7">
    <location>
        <begin position="468"/>
        <end position="486"/>
    </location>
</feature>
<feature type="domain" description="GPR180-like N-terminal" evidence="10">
    <location>
        <begin position="248"/>
        <end position="297"/>
    </location>
</feature>
<feature type="domain" description="GPR180-like N-terminal" evidence="10">
    <location>
        <begin position="24"/>
        <end position="133"/>
    </location>
</feature>
<evidence type="ECO:0000256" key="2">
    <source>
        <dbReference type="ARBA" id="ARBA00022692"/>
    </source>
</evidence>
<feature type="transmembrane region" description="Helical" evidence="7">
    <location>
        <begin position="532"/>
        <end position="551"/>
    </location>
</feature>
<feature type="transmembrane region" description="Helical" evidence="7">
    <location>
        <begin position="428"/>
        <end position="448"/>
    </location>
</feature>
<gene>
    <name evidence="12" type="primary">LOC108737935</name>
</gene>
<feature type="transmembrane region" description="Helical" evidence="7">
    <location>
        <begin position="498"/>
        <end position="520"/>
    </location>
</feature>
<feature type="transmembrane region" description="Helical" evidence="7">
    <location>
        <begin position="356"/>
        <end position="376"/>
    </location>
</feature>
<keyword evidence="8" id="KW-0732">Signal</keyword>
<proteinExistence type="predicted"/>
<keyword evidence="4 7" id="KW-0472">Membrane</keyword>
<sequence length="562" mass="64832">MYNFLTCFVIFNIFYLTKVRGKYVEGEINTKDDWAFLARFCFLSEEGQFEYRIEFNEEQGYPNLLLYYDTDDQWPSVYKSGKTCPEKESVLKIGQNQVVNLTVKTIFHQEFSGCVAVEVWKPPVTTSSTTTQFPTKKHTEPISVKKTTSSTLTPTSTTNFPTPKFTTTTTRTTTSKPMYLHSTTDFSTEIWDNFNDSNTPELYDYNDESMYHNFQDDVENIFPSDDKNDTGPIEVYTTIESSPRKKRSIIKNTTPKQQRHDRRIICQNSRRFRSSRERWWFIAISNCGGNKGINVKYKLLMTNGPPGDYWHEHFSADEFYVLPVLLAYSVAYSFLLLAVIVCTIELKARQLLHSTYKLFTSSVIIQFFGVVFKTLAYMKFAFNGLGSPKLKTFGEILMACSETCFLLVLILLAKGYTVTRGRLSVKSGVKVTIFMCIYSVTYICLFVYQEKVFDPGEVLYLYESPAGYGLIFLKILAWIMFIYSTIITLKHYPEKSNFYYPFNVFGTFWFVAGPAFILSANTYIDKWVRESVVNAVLLLITFGGHLMFLVLTMPSRANKNFP</sequence>
<feature type="region of interest" description="Disordered" evidence="6">
    <location>
        <begin position="128"/>
        <end position="170"/>
    </location>
</feature>
<evidence type="ECO:0000259" key="10">
    <source>
        <dbReference type="Pfam" id="PF21892"/>
    </source>
</evidence>
<organism evidence="11 12">
    <name type="scientific">Agrilus planipennis</name>
    <name type="common">Emerald ash borer</name>
    <name type="synonym">Agrilus marcopoli</name>
    <dbReference type="NCBI Taxonomy" id="224129"/>
    <lineage>
        <taxon>Eukaryota</taxon>
        <taxon>Metazoa</taxon>
        <taxon>Ecdysozoa</taxon>
        <taxon>Arthropoda</taxon>
        <taxon>Hexapoda</taxon>
        <taxon>Insecta</taxon>
        <taxon>Pterygota</taxon>
        <taxon>Neoptera</taxon>
        <taxon>Endopterygota</taxon>
        <taxon>Coleoptera</taxon>
        <taxon>Polyphaga</taxon>
        <taxon>Elateriformia</taxon>
        <taxon>Buprestoidea</taxon>
        <taxon>Buprestidae</taxon>
        <taxon>Agrilinae</taxon>
        <taxon>Agrilus</taxon>
    </lineage>
</organism>
<feature type="chain" id="PRO_5010744629" evidence="8">
    <location>
        <begin position="22"/>
        <end position="562"/>
    </location>
</feature>
<keyword evidence="3 7" id="KW-1133">Transmembrane helix</keyword>
<dbReference type="AlphaFoldDB" id="A0A1W4WRT5"/>
<feature type="compositionally biased region" description="Low complexity" evidence="6">
    <location>
        <begin position="145"/>
        <end position="170"/>
    </location>
</feature>
<dbReference type="GO" id="GO:0007186">
    <property type="term" value="P:G protein-coupled receptor signaling pathway"/>
    <property type="evidence" value="ECO:0007669"/>
    <property type="project" value="InterPro"/>
</dbReference>
<dbReference type="KEGG" id="apln:108737935"/>
<protein>
    <submittedName>
        <fullName evidence="12">Transmembrane protein 145</fullName>
    </submittedName>
</protein>
<dbReference type="Proteomes" id="UP000192223">
    <property type="component" value="Unplaced"/>
</dbReference>
<evidence type="ECO:0000256" key="8">
    <source>
        <dbReference type="SAM" id="SignalP"/>
    </source>
</evidence>
<evidence type="ECO:0000256" key="6">
    <source>
        <dbReference type="SAM" id="MobiDB-lite"/>
    </source>
</evidence>
<dbReference type="OrthoDB" id="205745at2759"/>
<feature type="transmembrane region" description="Helical" evidence="7">
    <location>
        <begin position="396"/>
        <end position="416"/>
    </location>
</feature>
<keyword evidence="5" id="KW-0325">Glycoprotein</keyword>
<evidence type="ECO:0000256" key="4">
    <source>
        <dbReference type="ARBA" id="ARBA00023136"/>
    </source>
</evidence>
<dbReference type="InterPro" id="IPR047831">
    <property type="entry name" value="GPR180/TMEM145"/>
</dbReference>
<evidence type="ECO:0000259" key="9">
    <source>
        <dbReference type="Pfam" id="PF10192"/>
    </source>
</evidence>
<feature type="domain" description="GPR180/TMEM145 transmembrane" evidence="9">
    <location>
        <begin position="332"/>
        <end position="547"/>
    </location>
</feature>
<keyword evidence="2 7" id="KW-0812">Transmembrane</keyword>
<evidence type="ECO:0000256" key="5">
    <source>
        <dbReference type="ARBA" id="ARBA00023180"/>
    </source>
</evidence>
<evidence type="ECO:0000313" key="12">
    <source>
        <dbReference type="RefSeq" id="XP_018326624.1"/>
    </source>
</evidence>
<dbReference type="STRING" id="224129.A0A1W4WRT5"/>
<feature type="signal peptide" evidence="8">
    <location>
        <begin position="1"/>
        <end position="21"/>
    </location>
</feature>
<name>A0A1W4WRT5_AGRPL</name>
<dbReference type="RefSeq" id="XP_018326624.1">
    <property type="nucleotide sequence ID" value="XM_018471122.1"/>
</dbReference>
<dbReference type="Pfam" id="PF10192">
    <property type="entry name" value="GPR180-TMEM145_TM"/>
    <property type="match status" value="1"/>
</dbReference>
<dbReference type="InterPro" id="IPR053880">
    <property type="entry name" value="GPR180-like_N"/>
</dbReference>
<dbReference type="GO" id="GO:0019236">
    <property type="term" value="P:response to pheromone"/>
    <property type="evidence" value="ECO:0007669"/>
    <property type="project" value="InterPro"/>
</dbReference>
<evidence type="ECO:0000256" key="7">
    <source>
        <dbReference type="SAM" id="Phobius"/>
    </source>
</evidence>
<evidence type="ECO:0000256" key="1">
    <source>
        <dbReference type="ARBA" id="ARBA00004141"/>
    </source>
</evidence>
<dbReference type="GO" id="GO:0016020">
    <property type="term" value="C:membrane"/>
    <property type="evidence" value="ECO:0007669"/>
    <property type="project" value="UniProtKB-SubCell"/>
</dbReference>